<proteinExistence type="predicted"/>
<evidence type="ECO:0000256" key="3">
    <source>
        <dbReference type="PIRSR" id="PIRSR613078-1"/>
    </source>
</evidence>
<dbReference type="Proteomes" id="UP000033567">
    <property type="component" value="Unassembled WGS sequence"/>
</dbReference>
<dbReference type="PROSITE" id="PS00175">
    <property type="entry name" value="PG_MUTASE"/>
    <property type="match status" value="1"/>
</dbReference>
<dbReference type="CDD" id="cd07067">
    <property type="entry name" value="HP_PGM_like"/>
    <property type="match status" value="1"/>
</dbReference>
<dbReference type="EMBL" id="JWMF01000004">
    <property type="protein sequence ID" value="KJY51862.1"/>
    <property type="molecule type" value="Genomic_DNA"/>
</dbReference>
<keyword evidence="7" id="KW-1185">Reference proteome</keyword>
<name>A0A0F4KZ10_9BIFI</name>
<organism evidence="6 7">
    <name type="scientific">Bifidobacterium mellis</name>
    <dbReference type="NCBI Taxonomy" id="1293823"/>
    <lineage>
        <taxon>Bacteria</taxon>
        <taxon>Bacillati</taxon>
        <taxon>Actinomycetota</taxon>
        <taxon>Actinomycetes</taxon>
        <taxon>Bifidobacteriales</taxon>
        <taxon>Bifidobacteriaceae</taxon>
        <taxon>Bifidobacterium</taxon>
    </lineage>
</organism>
<dbReference type="GO" id="GO:0005737">
    <property type="term" value="C:cytoplasm"/>
    <property type="evidence" value="ECO:0007669"/>
    <property type="project" value="TreeGrafter"/>
</dbReference>
<feature type="region of interest" description="Disordered" evidence="5">
    <location>
        <begin position="131"/>
        <end position="150"/>
    </location>
</feature>
<evidence type="ECO:0000256" key="5">
    <source>
        <dbReference type="SAM" id="MobiDB-lite"/>
    </source>
</evidence>
<feature type="active site" description="Tele-phosphohistidine intermediate" evidence="3">
    <location>
        <position position="22"/>
    </location>
</feature>
<feature type="binding site" evidence="4">
    <location>
        <begin position="21"/>
        <end position="28"/>
    </location>
    <ligand>
        <name>substrate</name>
    </ligand>
</feature>
<dbReference type="PATRIC" id="fig|1684.5.peg.714"/>
<sequence length="246" mass="27440">MTDSDTAAGDGRHVRSMTVVRHGQTSYNAGHRMQGQIDIPLNSVGRWQVERTAEELRAEYVDDAPEDRHLLVVSSDLGRAAATAHAFADPLGQMVHLDPGLRERSFGEWEGASAEEVRQRWPEDYESWSRGAGGELRHGAETKPQVGKRGQETLNRWIHRAGPDTDLMVFSHGSFIAEALQALLGMATAYPEYLGLVTMRNAHWARLMPRDLPDGGLRWSMIDYNRGPAIAMRGDWDNPRGLVQTD</sequence>
<reference evidence="6 7" key="1">
    <citation type="submission" date="2014-12" db="EMBL/GenBank/DDBJ databases">
        <title>Comparative genomics of the lactic acid bacteria isolated from the honey bee gut.</title>
        <authorList>
            <person name="Ellegaard K.M."/>
            <person name="Tamarit D."/>
            <person name="Javelind E."/>
            <person name="Olofsson T."/>
            <person name="Andersson S.G."/>
            <person name="Vasquez A."/>
        </authorList>
    </citation>
    <scope>NUCLEOTIDE SEQUENCE [LARGE SCALE GENOMIC DNA]</scope>
    <source>
        <strain evidence="6 7">Bin7</strain>
    </source>
</reference>
<dbReference type="Pfam" id="PF00300">
    <property type="entry name" value="His_Phos_1"/>
    <property type="match status" value="1"/>
</dbReference>
<dbReference type="SUPFAM" id="SSF53254">
    <property type="entry name" value="Phosphoglycerate mutase-like"/>
    <property type="match status" value="1"/>
</dbReference>
<dbReference type="InterPro" id="IPR013078">
    <property type="entry name" value="His_Pase_superF_clade-1"/>
</dbReference>
<evidence type="ECO:0000313" key="6">
    <source>
        <dbReference type="EMBL" id="KJY51862.1"/>
    </source>
</evidence>
<keyword evidence="1" id="KW-0324">Glycolysis</keyword>
<dbReference type="GO" id="GO:0016791">
    <property type="term" value="F:phosphatase activity"/>
    <property type="evidence" value="ECO:0007669"/>
    <property type="project" value="TreeGrafter"/>
</dbReference>
<evidence type="ECO:0000256" key="2">
    <source>
        <dbReference type="ARBA" id="ARBA00023235"/>
    </source>
</evidence>
<dbReference type="PANTHER" id="PTHR48100:SF1">
    <property type="entry name" value="HISTIDINE PHOSPHATASE FAMILY PROTEIN-RELATED"/>
    <property type="match status" value="1"/>
</dbReference>
<feature type="binding site" evidence="4">
    <location>
        <position position="79"/>
    </location>
    <ligand>
        <name>substrate</name>
    </ligand>
</feature>
<feature type="active site" description="Proton donor/acceptor" evidence="3">
    <location>
        <position position="103"/>
    </location>
</feature>
<keyword evidence="2" id="KW-0413">Isomerase</keyword>
<dbReference type="PANTHER" id="PTHR48100">
    <property type="entry name" value="BROAD-SPECIFICITY PHOSPHATASE YOR283W-RELATED"/>
    <property type="match status" value="1"/>
</dbReference>
<dbReference type="SMART" id="SM00855">
    <property type="entry name" value="PGAM"/>
    <property type="match status" value="1"/>
</dbReference>
<gene>
    <name evidence="6" type="ORF">JF70_06770</name>
</gene>
<dbReference type="InterPro" id="IPR050275">
    <property type="entry name" value="PGM_Phosphatase"/>
</dbReference>
<comment type="caution">
    <text evidence="6">The sequence shown here is derived from an EMBL/GenBank/DDBJ whole genome shotgun (WGS) entry which is preliminary data.</text>
</comment>
<dbReference type="AlphaFoldDB" id="A0A0F4KZ10"/>
<evidence type="ECO:0000256" key="4">
    <source>
        <dbReference type="PIRSR" id="PIRSR613078-2"/>
    </source>
</evidence>
<dbReference type="InterPro" id="IPR029033">
    <property type="entry name" value="His_PPase_superfam"/>
</dbReference>
<protein>
    <submittedName>
        <fullName evidence="6">Phosphoglycerate mutase family protein</fullName>
    </submittedName>
</protein>
<dbReference type="InterPro" id="IPR001345">
    <property type="entry name" value="PG/BPGM_mutase_AS"/>
</dbReference>
<accession>A0A0F4KZ10</accession>
<evidence type="ECO:0000256" key="1">
    <source>
        <dbReference type="ARBA" id="ARBA00023152"/>
    </source>
</evidence>
<evidence type="ECO:0000313" key="7">
    <source>
        <dbReference type="Proteomes" id="UP000033567"/>
    </source>
</evidence>
<dbReference type="Gene3D" id="3.40.50.1240">
    <property type="entry name" value="Phosphoglycerate mutase-like"/>
    <property type="match status" value="1"/>
</dbReference>
<dbReference type="RefSeq" id="WP_045935297.1">
    <property type="nucleotide sequence ID" value="NZ_KQ033885.1"/>
</dbReference>